<dbReference type="Proteomes" id="UP000693972">
    <property type="component" value="Unassembled WGS sequence"/>
</dbReference>
<comment type="subcellular location">
    <subcellularLocation>
        <location evidence="1">Cell inner membrane</location>
        <topology evidence="1">Multi-pass membrane protein</topology>
    </subcellularLocation>
</comment>
<evidence type="ECO:0000256" key="11">
    <source>
        <dbReference type="ARBA" id="ARBA00023136"/>
    </source>
</evidence>
<name>A0A975YHM3_9RHOB</name>
<keyword evidence="9 12" id="KW-0812">Transmembrane</keyword>
<evidence type="ECO:0000259" key="13">
    <source>
        <dbReference type="Pfam" id="PF13632"/>
    </source>
</evidence>
<evidence type="ECO:0000256" key="10">
    <source>
        <dbReference type="ARBA" id="ARBA00022989"/>
    </source>
</evidence>
<keyword evidence="7 15" id="KW-0328">Glycosyltransferase</keyword>
<comment type="pathway">
    <text evidence="2">Glycan metabolism; osmoregulated periplasmic glucan (OPG) biosynthesis.</text>
</comment>
<evidence type="ECO:0000313" key="15">
    <source>
        <dbReference type="EMBL" id="QXL89709.1"/>
    </source>
</evidence>
<evidence type="ECO:0000313" key="16">
    <source>
        <dbReference type="Proteomes" id="UP000693972"/>
    </source>
</evidence>
<dbReference type="PANTHER" id="PTHR43867">
    <property type="entry name" value="CELLULOSE SYNTHASE CATALYTIC SUBUNIT A [UDP-FORMING]"/>
    <property type="match status" value="1"/>
</dbReference>
<evidence type="ECO:0000256" key="12">
    <source>
        <dbReference type="SAM" id="Phobius"/>
    </source>
</evidence>
<protein>
    <recommendedName>
        <fullName evidence="4">Glucans biosynthesis glucosyltransferase H</fullName>
    </recommendedName>
</protein>
<feature type="transmembrane region" description="Helical" evidence="12">
    <location>
        <begin position="546"/>
        <end position="579"/>
    </location>
</feature>
<dbReference type="Gene3D" id="3.90.550.10">
    <property type="entry name" value="Spore Coat Polysaccharide Biosynthesis Protein SpsA, Chain A"/>
    <property type="match status" value="1"/>
</dbReference>
<keyword evidence="11 12" id="KW-0472">Membrane</keyword>
<feature type="transmembrane region" description="Helical" evidence="12">
    <location>
        <begin position="395"/>
        <end position="414"/>
    </location>
</feature>
<dbReference type="NCBIfam" id="NF003958">
    <property type="entry name" value="PRK05454.2-1"/>
    <property type="match status" value="1"/>
</dbReference>
<dbReference type="AlphaFoldDB" id="A0A975YHM3"/>
<feature type="transmembrane region" description="Helical" evidence="12">
    <location>
        <begin position="477"/>
        <end position="498"/>
    </location>
</feature>
<evidence type="ECO:0000313" key="14">
    <source>
        <dbReference type="EMBL" id="MBY4892991.1"/>
    </source>
</evidence>
<feature type="transmembrane region" description="Helical" evidence="12">
    <location>
        <begin position="79"/>
        <end position="102"/>
    </location>
</feature>
<dbReference type="InterPro" id="IPR029044">
    <property type="entry name" value="Nucleotide-diphossugar_trans"/>
</dbReference>
<dbReference type="EMBL" id="JAIMBW010000001">
    <property type="protein sequence ID" value="MBY4892991.1"/>
    <property type="molecule type" value="Genomic_DNA"/>
</dbReference>
<evidence type="ECO:0000256" key="9">
    <source>
        <dbReference type="ARBA" id="ARBA00022692"/>
    </source>
</evidence>
<dbReference type="GO" id="GO:0005886">
    <property type="term" value="C:plasma membrane"/>
    <property type="evidence" value="ECO:0007669"/>
    <property type="project" value="UniProtKB-SubCell"/>
</dbReference>
<evidence type="ECO:0000256" key="7">
    <source>
        <dbReference type="ARBA" id="ARBA00022676"/>
    </source>
</evidence>
<comment type="similarity">
    <text evidence="3">Belongs to the glycosyltransferase 2 family. OpgH subfamily.</text>
</comment>
<dbReference type="GO" id="GO:0016758">
    <property type="term" value="F:hexosyltransferase activity"/>
    <property type="evidence" value="ECO:0007669"/>
    <property type="project" value="TreeGrafter"/>
</dbReference>
<evidence type="ECO:0000256" key="1">
    <source>
        <dbReference type="ARBA" id="ARBA00004429"/>
    </source>
</evidence>
<dbReference type="SUPFAM" id="SSF53448">
    <property type="entry name" value="Nucleotide-diphospho-sugar transferases"/>
    <property type="match status" value="1"/>
</dbReference>
<accession>A0A975YHM3</accession>
<dbReference type="InterPro" id="IPR050321">
    <property type="entry name" value="Glycosyltr_2/OpgH_subfam"/>
</dbReference>
<dbReference type="Pfam" id="PF13632">
    <property type="entry name" value="Glyco_trans_2_3"/>
    <property type="match status" value="1"/>
</dbReference>
<feature type="domain" description="Glycosyltransferase 2-like" evidence="13">
    <location>
        <begin position="220"/>
        <end position="411"/>
    </location>
</feature>
<reference evidence="15 16" key="1">
    <citation type="submission" date="2021-07" db="EMBL/GenBank/DDBJ databases">
        <title>Karlodiniumbacter phycospheric gen. nov., sp. nov., a phycosphere bacterium isolated from karlodinium veneficum.</title>
        <authorList>
            <person name="Peng Y."/>
            <person name="Jiang L."/>
            <person name="Lee J."/>
        </authorList>
    </citation>
    <scope>NUCLEOTIDE SEQUENCE</scope>
    <source>
        <strain evidence="15 16">N5</strain>
    </source>
</reference>
<evidence type="ECO:0000256" key="3">
    <source>
        <dbReference type="ARBA" id="ARBA00009337"/>
    </source>
</evidence>
<gene>
    <name evidence="15" type="primary">mdoH</name>
    <name evidence="14" type="ORF">KUL25_09465</name>
    <name evidence="15" type="ORF">KUL25_09470</name>
</gene>
<evidence type="ECO:0000256" key="4">
    <source>
        <dbReference type="ARBA" id="ARBA00020585"/>
    </source>
</evidence>
<keyword evidence="8 15" id="KW-0808">Transferase</keyword>
<keyword evidence="16" id="KW-1185">Reference proteome</keyword>
<organism evidence="15">
    <name type="scientific">Gymnodinialimonas phycosphaerae</name>
    <dbReference type="NCBI Taxonomy" id="2841589"/>
    <lineage>
        <taxon>Bacteria</taxon>
        <taxon>Pseudomonadati</taxon>
        <taxon>Pseudomonadota</taxon>
        <taxon>Alphaproteobacteria</taxon>
        <taxon>Rhodobacterales</taxon>
        <taxon>Paracoccaceae</taxon>
        <taxon>Gymnodinialimonas</taxon>
    </lineage>
</organism>
<dbReference type="RefSeq" id="WP_257892731.1">
    <property type="nucleotide sequence ID" value="NZ_JAIMBW010000001.1"/>
</dbReference>
<sequence>MTMPLRAEPYMPPQAPLSRPIQNLRTTYQDASAPGLGRGRAGLWRLATFLPAFITTFGIVAVFTDWFVMGGLTGFELTLIALIALTFFWISLSVSTVSVGILRLVLTRKRAAPATGPAMDVALLVPCYNEVPWDVFGNACAMLEALDAHPTQHRYTLFILSDTRNAETADQELRAFATLRARLPESIRIHYRRRAENTDRKVGNLADWVERWGGGYAAMVVLDADSLMSGDAIVALSDELSNDPSAGLIQSFPQLYGAETVFARVQQFASAIYGAALAEGLATWSDREGNYWGHNAIIRTAAFASCAGLPRIRTLSGEGALILSHDFVEAGLLRRAGWGVRFSPRIKGSYEEVPATLIDYVIRDRRWCQGNLQHLKLLAAKGFHGVSRFHMFHGAISYLLSPAWFALLMVWALIGTGQEQNVIRYFSGVNPQVQWPEMTAVHATALLVFMYGMLLAPKALGAAAIGGVGLRIEELGGFFRFFVSFVSELILSILYAPILMVQQTLAVAKTLLGVKVDWAPQARAGGRYSLWAMLKFHMLETLAGTAMIAGMVAGIVSVWLLPIAFSLAFAVPLSALSGLRLTRFRATMQALGTPEVYAAPAIIRAAKAHRAELRETLKDLPSAAE</sequence>
<feature type="transmembrane region" description="Helical" evidence="12">
    <location>
        <begin position="46"/>
        <end position="67"/>
    </location>
</feature>
<evidence type="ECO:0000256" key="2">
    <source>
        <dbReference type="ARBA" id="ARBA00005001"/>
    </source>
</evidence>
<dbReference type="EMBL" id="CP078073">
    <property type="protein sequence ID" value="QXL89709.1"/>
    <property type="molecule type" value="Genomic_DNA"/>
</dbReference>
<keyword evidence="5" id="KW-1003">Cell membrane</keyword>
<keyword evidence="10 12" id="KW-1133">Transmembrane helix</keyword>
<dbReference type="InterPro" id="IPR001173">
    <property type="entry name" value="Glyco_trans_2-like"/>
</dbReference>
<proteinExistence type="inferred from homology"/>
<dbReference type="NCBIfam" id="NF003962">
    <property type="entry name" value="PRK05454.2-5"/>
    <property type="match status" value="1"/>
</dbReference>
<keyword evidence="6" id="KW-0997">Cell inner membrane</keyword>
<evidence type="ECO:0000256" key="5">
    <source>
        <dbReference type="ARBA" id="ARBA00022475"/>
    </source>
</evidence>
<evidence type="ECO:0000256" key="6">
    <source>
        <dbReference type="ARBA" id="ARBA00022519"/>
    </source>
</evidence>
<evidence type="ECO:0000256" key="8">
    <source>
        <dbReference type="ARBA" id="ARBA00022679"/>
    </source>
</evidence>
<dbReference type="PANTHER" id="PTHR43867:SF5">
    <property type="entry name" value="GLUCANS BIOSYNTHESIS GLUCOSYLTRANSFERASE H"/>
    <property type="match status" value="1"/>
</dbReference>